<keyword evidence="3" id="KW-1185">Reference proteome</keyword>
<protein>
    <submittedName>
        <fullName evidence="4">CX domain-containing protein</fullName>
    </submittedName>
</protein>
<dbReference type="AlphaFoldDB" id="A0A0N4WHX6"/>
<accession>A0A0N4WHX6</accession>
<evidence type="ECO:0000313" key="2">
    <source>
        <dbReference type="EMBL" id="VDO40394.1"/>
    </source>
</evidence>
<keyword evidence="1" id="KW-0812">Transmembrane</keyword>
<reference evidence="2 3" key="2">
    <citation type="submission" date="2018-11" db="EMBL/GenBank/DDBJ databases">
        <authorList>
            <consortium name="Pathogen Informatics"/>
        </authorList>
    </citation>
    <scope>NUCLEOTIDE SEQUENCE [LARGE SCALE GENOMIC DNA]</scope>
    <source>
        <strain evidence="2 3">MHpl1</strain>
    </source>
</reference>
<dbReference type="Proteomes" id="UP000268014">
    <property type="component" value="Unassembled WGS sequence"/>
</dbReference>
<gene>
    <name evidence="2" type="ORF">HPLM_LOCUS10512</name>
</gene>
<dbReference type="EMBL" id="UZAF01017318">
    <property type="protein sequence ID" value="VDO40394.1"/>
    <property type="molecule type" value="Genomic_DNA"/>
</dbReference>
<evidence type="ECO:0000256" key="1">
    <source>
        <dbReference type="SAM" id="Phobius"/>
    </source>
</evidence>
<keyword evidence="1" id="KW-0472">Membrane</keyword>
<reference evidence="4" key="1">
    <citation type="submission" date="2017-02" db="UniProtKB">
        <authorList>
            <consortium name="WormBaseParasite"/>
        </authorList>
    </citation>
    <scope>IDENTIFICATION</scope>
</reference>
<name>A0A0N4WHX6_HAEPC</name>
<organism evidence="4">
    <name type="scientific">Haemonchus placei</name>
    <name type="common">Barber's pole worm</name>
    <dbReference type="NCBI Taxonomy" id="6290"/>
    <lineage>
        <taxon>Eukaryota</taxon>
        <taxon>Metazoa</taxon>
        <taxon>Ecdysozoa</taxon>
        <taxon>Nematoda</taxon>
        <taxon>Chromadorea</taxon>
        <taxon>Rhabditida</taxon>
        <taxon>Rhabditina</taxon>
        <taxon>Rhabditomorpha</taxon>
        <taxon>Strongyloidea</taxon>
        <taxon>Trichostrongylidae</taxon>
        <taxon>Haemonchus</taxon>
    </lineage>
</organism>
<keyword evidence="1" id="KW-1133">Transmembrane helix</keyword>
<evidence type="ECO:0000313" key="4">
    <source>
        <dbReference type="WBParaSite" id="HPLM_0001052001-mRNA-1"/>
    </source>
</evidence>
<sequence length="100" mass="11370">KFQKTTYFSFIFRPTHISIKQGGRSEFATLGNSDVLGHRYLFIEWYAFQEKNTVEEICESMCPLYHGGAEAVRISKIFCIVAIATLYLLALIVKGVCRLA</sequence>
<dbReference type="WBParaSite" id="HPLM_0001052001-mRNA-1">
    <property type="protein sequence ID" value="HPLM_0001052001-mRNA-1"/>
    <property type="gene ID" value="HPLM_0001052001"/>
</dbReference>
<proteinExistence type="predicted"/>
<feature type="transmembrane region" description="Helical" evidence="1">
    <location>
        <begin position="74"/>
        <end position="93"/>
    </location>
</feature>
<evidence type="ECO:0000313" key="3">
    <source>
        <dbReference type="Proteomes" id="UP000268014"/>
    </source>
</evidence>
<dbReference type="OrthoDB" id="5771658at2759"/>